<keyword evidence="4 12" id="KW-0282">Flagellum</keyword>
<dbReference type="GO" id="GO:0060294">
    <property type="term" value="P:cilium movement involved in cell motility"/>
    <property type="evidence" value="ECO:0007669"/>
    <property type="project" value="TreeGrafter"/>
</dbReference>
<evidence type="ECO:0000256" key="7">
    <source>
        <dbReference type="ARBA" id="ARBA00023273"/>
    </source>
</evidence>
<evidence type="ECO:0000313" key="13">
    <source>
        <dbReference type="Proteomes" id="UP001472866"/>
    </source>
</evidence>
<evidence type="ECO:0000256" key="8">
    <source>
        <dbReference type="ARBA" id="ARBA00037822"/>
    </source>
</evidence>
<reference evidence="12 13" key="1">
    <citation type="submission" date="2024-03" db="EMBL/GenBank/DDBJ databases">
        <title>Complete genome sequence of the green alga Chloropicon roscoffensis RCC1871.</title>
        <authorList>
            <person name="Lemieux C."/>
            <person name="Pombert J.-F."/>
            <person name="Otis C."/>
            <person name="Turmel M."/>
        </authorList>
    </citation>
    <scope>NUCLEOTIDE SEQUENCE [LARGE SCALE GENOMIC DNA]</scope>
    <source>
        <strain evidence="12 13">RCC1871</strain>
    </source>
</reference>
<dbReference type="GO" id="GO:0005930">
    <property type="term" value="C:axoneme"/>
    <property type="evidence" value="ECO:0007669"/>
    <property type="project" value="TreeGrafter"/>
</dbReference>
<evidence type="ECO:0000256" key="11">
    <source>
        <dbReference type="SAM" id="MobiDB-lite"/>
    </source>
</evidence>
<name>A0AAX4PAL6_9CHLO</name>
<evidence type="ECO:0000256" key="2">
    <source>
        <dbReference type="ARBA" id="ARBA00022490"/>
    </source>
</evidence>
<organism evidence="12 13">
    <name type="scientific">Chloropicon roscoffensis</name>
    <dbReference type="NCBI Taxonomy" id="1461544"/>
    <lineage>
        <taxon>Eukaryota</taxon>
        <taxon>Viridiplantae</taxon>
        <taxon>Chlorophyta</taxon>
        <taxon>Chloropicophyceae</taxon>
        <taxon>Chloropicales</taxon>
        <taxon>Chloropicaceae</taxon>
        <taxon>Chloropicon</taxon>
    </lineage>
</organism>
<evidence type="ECO:0000256" key="6">
    <source>
        <dbReference type="ARBA" id="ARBA00023212"/>
    </source>
</evidence>
<protein>
    <recommendedName>
        <fullName evidence="10">Radial spoke head protein 9 homolog</fullName>
    </recommendedName>
</protein>
<evidence type="ECO:0000256" key="9">
    <source>
        <dbReference type="ARBA" id="ARBA00038319"/>
    </source>
</evidence>
<comment type="similarity">
    <text evidence="9">Belongs to the flagellar radial spoke RSP9 family.</text>
</comment>
<keyword evidence="3" id="KW-0970">Cilium biogenesis/degradation</keyword>
<comment type="subcellular location">
    <subcellularLocation>
        <location evidence="8">Cell projection</location>
        <location evidence="8">Kinocilium</location>
    </subcellularLocation>
    <subcellularLocation>
        <location evidence="1">Cytoplasm</location>
        <location evidence="1">Cytoskeleton</location>
        <location evidence="1">Flagellum axoneme</location>
    </subcellularLocation>
</comment>
<dbReference type="GO" id="GO:0044458">
    <property type="term" value="P:motile cilium assembly"/>
    <property type="evidence" value="ECO:0007669"/>
    <property type="project" value="TreeGrafter"/>
</dbReference>
<dbReference type="Proteomes" id="UP001472866">
    <property type="component" value="Chromosome 07"/>
</dbReference>
<feature type="region of interest" description="Disordered" evidence="11">
    <location>
        <begin position="113"/>
        <end position="147"/>
    </location>
</feature>
<proteinExistence type="inferred from homology"/>
<keyword evidence="5" id="KW-0969">Cilium</keyword>
<gene>
    <name evidence="12" type="ORF">HKI87_07g47130</name>
</gene>
<dbReference type="EMBL" id="CP151507">
    <property type="protein sequence ID" value="WZN63168.1"/>
    <property type="molecule type" value="Genomic_DNA"/>
</dbReference>
<evidence type="ECO:0000256" key="3">
    <source>
        <dbReference type="ARBA" id="ARBA00022794"/>
    </source>
</evidence>
<dbReference type="InterPro" id="IPR055316">
    <property type="entry name" value="RSP9"/>
</dbReference>
<evidence type="ECO:0000256" key="5">
    <source>
        <dbReference type="ARBA" id="ARBA00023069"/>
    </source>
</evidence>
<evidence type="ECO:0000256" key="4">
    <source>
        <dbReference type="ARBA" id="ARBA00022846"/>
    </source>
</evidence>
<sequence>MENNLSLTLDALASSGVVISTEQKAAFTVSIPLKKAEAGLKSLSLFGKIASLNGKDYFVAEGKGKAYYFDNKLVAETKFFYTQDCVKWLDLNTVDEETAKRCDTIHTTMSGDPSKVYTVTEPAPKAETAEEAPAEEGAEPAEEPEEPAEVSFEYTELQRLQTMIQNIKKDTSIAPKGAYITTGDNDLILNKAFAGLEYPDKLESYVLSGETKTLLEDLPGSWSLHYDAFASTAIVRSLLWPGHAFYYSGESNSWGALYSGAGMKNTEFIFMR</sequence>
<evidence type="ECO:0000256" key="1">
    <source>
        <dbReference type="ARBA" id="ARBA00004611"/>
    </source>
</evidence>
<keyword evidence="2" id="KW-0963">Cytoplasm</keyword>
<feature type="compositionally biased region" description="Acidic residues" evidence="11">
    <location>
        <begin position="129"/>
        <end position="147"/>
    </location>
</feature>
<accession>A0AAX4PAL6</accession>
<dbReference type="AlphaFoldDB" id="A0AAX4PAL6"/>
<dbReference type="GO" id="GO:0035082">
    <property type="term" value="P:axoneme assembly"/>
    <property type="evidence" value="ECO:0007669"/>
    <property type="project" value="InterPro"/>
</dbReference>
<keyword evidence="6" id="KW-0206">Cytoskeleton</keyword>
<dbReference type="PANTHER" id="PTHR22069:SF0">
    <property type="entry name" value="RADIAL SPOKE HEAD PROTEIN 9 HOMOLOG"/>
    <property type="match status" value="1"/>
</dbReference>
<keyword evidence="13" id="KW-1185">Reference proteome</keyword>
<keyword evidence="7" id="KW-0966">Cell projection</keyword>
<dbReference type="PANTHER" id="PTHR22069">
    <property type="entry name" value="MITOCHONDRIAL RIBOSOMAL PROTEIN S18"/>
    <property type="match status" value="1"/>
</dbReference>
<evidence type="ECO:0000313" key="12">
    <source>
        <dbReference type="EMBL" id="WZN63168.1"/>
    </source>
</evidence>
<evidence type="ECO:0000256" key="10">
    <source>
        <dbReference type="ARBA" id="ARBA00041080"/>
    </source>
</evidence>